<evidence type="ECO:0000313" key="1">
    <source>
        <dbReference type="EMBL" id="MCP2368362.1"/>
    </source>
</evidence>
<reference evidence="2" key="2">
    <citation type="submission" date="2016-10" db="EMBL/GenBank/DDBJ databases">
        <authorList>
            <person name="de Groot N.N."/>
        </authorList>
    </citation>
    <scope>NUCLEOTIDE SEQUENCE [LARGE SCALE GENOMIC DNA]</scope>
    <source>
        <strain evidence="2">CPCC 202695</strain>
    </source>
</reference>
<proteinExistence type="predicted"/>
<dbReference type="Proteomes" id="UP000893823">
    <property type="component" value="Unassembled WGS sequence"/>
</dbReference>
<evidence type="ECO:0000313" key="2">
    <source>
        <dbReference type="EMBL" id="SDS63382.1"/>
    </source>
</evidence>
<keyword evidence="4" id="KW-1185">Reference proteome</keyword>
<name>A0A1H1TT47_9MICO</name>
<gene>
    <name evidence="1" type="ORF">BCL57_002535</name>
    <name evidence="2" type="ORF">SAMN04489721_1639</name>
</gene>
<dbReference type="EMBL" id="LT629755">
    <property type="protein sequence ID" value="SDS63382.1"/>
    <property type="molecule type" value="Genomic_DNA"/>
</dbReference>
<dbReference type="AlphaFoldDB" id="A0A1H1TT47"/>
<evidence type="ECO:0000313" key="4">
    <source>
        <dbReference type="Proteomes" id="UP000893823"/>
    </source>
</evidence>
<sequence length="41" mass="4640">MTMLCARPVRRIRPWEALGMLPREHAVGARYCQPGETSPDS</sequence>
<dbReference type="Proteomes" id="UP000199482">
    <property type="component" value="Chromosome I"/>
</dbReference>
<reference evidence="3" key="1">
    <citation type="submission" date="2016-10" db="EMBL/GenBank/DDBJ databases">
        <authorList>
            <person name="Varghese N."/>
            <person name="Submissions S."/>
        </authorList>
    </citation>
    <scope>NUCLEOTIDE SEQUENCE [LARGE SCALE GENOMIC DNA]</scope>
    <source>
        <strain evidence="3">CPCC 202695</strain>
    </source>
</reference>
<evidence type="ECO:0000313" key="3">
    <source>
        <dbReference type="Proteomes" id="UP000199482"/>
    </source>
</evidence>
<dbReference type="EMBL" id="SODL02000004">
    <property type="protein sequence ID" value="MCP2368362.1"/>
    <property type="molecule type" value="Genomic_DNA"/>
</dbReference>
<reference evidence="1" key="3">
    <citation type="submission" date="2022-06" db="EMBL/GenBank/DDBJ databases">
        <title>Genomic Encyclopedia of Type Strains, Phase III (KMG-III): the genomes of soil and plant-associated and newly described type strains.</title>
        <authorList>
            <person name="Whitman W."/>
        </authorList>
    </citation>
    <scope>NUCLEOTIDE SEQUENCE</scope>
    <source>
        <strain evidence="1">CPCC 202695</strain>
    </source>
</reference>
<accession>A0A1H1TT47</accession>
<organism evidence="2 3">
    <name type="scientific">Agromyces flavus</name>
    <dbReference type="NCBI Taxonomy" id="589382"/>
    <lineage>
        <taxon>Bacteria</taxon>
        <taxon>Bacillati</taxon>
        <taxon>Actinomycetota</taxon>
        <taxon>Actinomycetes</taxon>
        <taxon>Micrococcales</taxon>
        <taxon>Microbacteriaceae</taxon>
        <taxon>Agromyces</taxon>
    </lineage>
</organism>
<protein>
    <submittedName>
        <fullName evidence="2">Uncharacterized protein</fullName>
    </submittedName>
</protein>